<feature type="region of interest" description="Disordered" evidence="2">
    <location>
        <begin position="233"/>
        <end position="260"/>
    </location>
</feature>
<evidence type="ECO:0000256" key="1">
    <source>
        <dbReference type="SAM" id="Coils"/>
    </source>
</evidence>
<feature type="compositionally biased region" description="Pro residues" evidence="2">
    <location>
        <begin position="235"/>
        <end position="245"/>
    </location>
</feature>
<evidence type="ECO:0000256" key="2">
    <source>
        <dbReference type="SAM" id="MobiDB-lite"/>
    </source>
</evidence>
<keyword evidence="4" id="KW-1185">Reference proteome</keyword>
<accession>A0A9P6L740</accession>
<evidence type="ECO:0000313" key="3">
    <source>
        <dbReference type="EMBL" id="KAF9786232.1"/>
    </source>
</evidence>
<reference evidence="3" key="2">
    <citation type="submission" date="2020-11" db="EMBL/GenBank/DDBJ databases">
        <authorList>
            <consortium name="DOE Joint Genome Institute"/>
            <person name="Kuo A."/>
            <person name="Miyauchi S."/>
            <person name="Kiss E."/>
            <person name="Drula E."/>
            <person name="Kohler A."/>
            <person name="Sanchez-Garcia M."/>
            <person name="Andreopoulos B."/>
            <person name="Barry K.W."/>
            <person name="Bonito G."/>
            <person name="Buee M."/>
            <person name="Carver A."/>
            <person name="Chen C."/>
            <person name="Cichocki N."/>
            <person name="Clum A."/>
            <person name="Culley D."/>
            <person name="Crous P.W."/>
            <person name="Fauchery L."/>
            <person name="Girlanda M."/>
            <person name="Hayes R."/>
            <person name="Keri Z."/>
            <person name="Labutti K."/>
            <person name="Lipzen A."/>
            <person name="Lombard V."/>
            <person name="Magnuson J."/>
            <person name="Maillard F."/>
            <person name="Morin E."/>
            <person name="Murat C."/>
            <person name="Nolan M."/>
            <person name="Ohm R."/>
            <person name="Pangilinan J."/>
            <person name="Pereira M."/>
            <person name="Perotto S."/>
            <person name="Peter M."/>
            <person name="Riley R."/>
            <person name="Sitrit Y."/>
            <person name="Stielow B."/>
            <person name="Szollosi G."/>
            <person name="Zifcakova L."/>
            <person name="Stursova M."/>
            <person name="Spatafora J.W."/>
            <person name="Tedersoo L."/>
            <person name="Vaario L.-M."/>
            <person name="Yamada A."/>
            <person name="Yan M."/>
            <person name="Wang P."/>
            <person name="Xu J."/>
            <person name="Bruns T."/>
            <person name="Baldrian P."/>
            <person name="Vilgalys R."/>
            <person name="Henrissat B."/>
            <person name="Grigoriev I.V."/>
            <person name="Hibbett D."/>
            <person name="Nagy L.G."/>
            <person name="Martin F.M."/>
        </authorList>
    </citation>
    <scope>NUCLEOTIDE SEQUENCE</scope>
    <source>
        <strain evidence="3">UH-Tt-Lm1</strain>
    </source>
</reference>
<keyword evidence="1" id="KW-0175">Coiled coil</keyword>
<sequence>MDSTHRDTLNNDIDHLMSESSSAMDTSRIAFDVDGDITVATPPIRESILSPGLSQPINVHAINRQAPFNQGVPHGEGIAQSYVHALTHGSDFIVRLPQVSPSLRSQYQTARNTVKRLQTEQQKLKLQLRSLQHHQYLHKLHAKSATDTEKDAQSRKVAFGANLCLLEDRRRVLIDSHLTSIRGSHAGQYLKVMPEHIRLENWYCQLVASHAATRYNLQKLVIDAVHTRIEVSPHVVPPTNKPPSVMPKHSKPPSSVLANPAHSCSNQTSKFLPLDSINSAADSALDHTKAPVTKLVSHVNSSPVPGSPTAITSRSDLSDFARLLPSHAHLHANIKIQVSHILDVLPPPDLRYPSTEPDSDRPVLTWETSYERTKLPGDGDLNGEHTPFLVLVDRFIPEKEGSRVCTMCGKITGVPKIIGLDNLRVMLDHLEQVHPRCWGKQPVKLL</sequence>
<reference evidence="3" key="1">
    <citation type="journal article" date="2020" name="Nat. Commun.">
        <title>Large-scale genome sequencing of mycorrhizal fungi provides insights into the early evolution of symbiotic traits.</title>
        <authorList>
            <person name="Miyauchi S."/>
            <person name="Kiss E."/>
            <person name="Kuo A."/>
            <person name="Drula E."/>
            <person name="Kohler A."/>
            <person name="Sanchez-Garcia M."/>
            <person name="Morin E."/>
            <person name="Andreopoulos B."/>
            <person name="Barry K.W."/>
            <person name="Bonito G."/>
            <person name="Buee M."/>
            <person name="Carver A."/>
            <person name="Chen C."/>
            <person name="Cichocki N."/>
            <person name="Clum A."/>
            <person name="Culley D."/>
            <person name="Crous P.W."/>
            <person name="Fauchery L."/>
            <person name="Girlanda M."/>
            <person name="Hayes R.D."/>
            <person name="Keri Z."/>
            <person name="LaButti K."/>
            <person name="Lipzen A."/>
            <person name="Lombard V."/>
            <person name="Magnuson J."/>
            <person name="Maillard F."/>
            <person name="Murat C."/>
            <person name="Nolan M."/>
            <person name="Ohm R.A."/>
            <person name="Pangilinan J."/>
            <person name="Pereira M.F."/>
            <person name="Perotto S."/>
            <person name="Peter M."/>
            <person name="Pfister S."/>
            <person name="Riley R."/>
            <person name="Sitrit Y."/>
            <person name="Stielow J.B."/>
            <person name="Szollosi G."/>
            <person name="Zifcakova L."/>
            <person name="Stursova M."/>
            <person name="Spatafora J.W."/>
            <person name="Tedersoo L."/>
            <person name="Vaario L.M."/>
            <person name="Yamada A."/>
            <person name="Yan M."/>
            <person name="Wang P."/>
            <person name="Xu J."/>
            <person name="Bruns T."/>
            <person name="Baldrian P."/>
            <person name="Vilgalys R."/>
            <person name="Dunand C."/>
            <person name="Henrissat B."/>
            <person name="Grigoriev I.V."/>
            <person name="Hibbett D."/>
            <person name="Nagy L.G."/>
            <person name="Martin F.M."/>
        </authorList>
    </citation>
    <scope>NUCLEOTIDE SEQUENCE</scope>
    <source>
        <strain evidence="3">UH-Tt-Lm1</strain>
    </source>
</reference>
<evidence type="ECO:0000313" key="4">
    <source>
        <dbReference type="Proteomes" id="UP000736335"/>
    </source>
</evidence>
<protein>
    <submittedName>
        <fullName evidence="3">Uncharacterized protein</fullName>
    </submittedName>
</protein>
<gene>
    <name evidence="3" type="ORF">BJ322DRAFT_1108086</name>
</gene>
<dbReference type="EMBL" id="WIUZ02000006">
    <property type="protein sequence ID" value="KAF9786232.1"/>
    <property type="molecule type" value="Genomic_DNA"/>
</dbReference>
<feature type="coiled-coil region" evidence="1">
    <location>
        <begin position="107"/>
        <end position="134"/>
    </location>
</feature>
<organism evidence="3 4">
    <name type="scientific">Thelephora terrestris</name>
    <dbReference type="NCBI Taxonomy" id="56493"/>
    <lineage>
        <taxon>Eukaryota</taxon>
        <taxon>Fungi</taxon>
        <taxon>Dikarya</taxon>
        <taxon>Basidiomycota</taxon>
        <taxon>Agaricomycotina</taxon>
        <taxon>Agaricomycetes</taxon>
        <taxon>Thelephorales</taxon>
        <taxon>Thelephoraceae</taxon>
        <taxon>Thelephora</taxon>
    </lineage>
</organism>
<comment type="caution">
    <text evidence="3">The sequence shown here is derived from an EMBL/GenBank/DDBJ whole genome shotgun (WGS) entry which is preliminary data.</text>
</comment>
<dbReference type="AlphaFoldDB" id="A0A9P6L740"/>
<dbReference type="Proteomes" id="UP000736335">
    <property type="component" value="Unassembled WGS sequence"/>
</dbReference>
<proteinExistence type="predicted"/>
<dbReference type="OrthoDB" id="3316642at2759"/>
<name>A0A9P6L740_9AGAM</name>